<dbReference type="GO" id="GO:0016853">
    <property type="term" value="F:isomerase activity"/>
    <property type="evidence" value="ECO:0007669"/>
    <property type="project" value="UniProtKB-KW"/>
</dbReference>
<accession>A0A449A6E5</accession>
<dbReference type="EMBL" id="LR214951">
    <property type="protein sequence ID" value="VEU59831.1"/>
    <property type="molecule type" value="Genomic_DNA"/>
</dbReference>
<proteinExistence type="predicted"/>
<keyword evidence="5" id="KW-1185">Reference proteome</keyword>
<keyword evidence="2" id="KW-0119">Carbohydrate metabolism</keyword>
<dbReference type="GO" id="GO:0006046">
    <property type="term" value="P:N-acetylglucosamine catabolic process"/>
    <property type="evidence" value="ECO:0007669"/>
    <property type="project" value="TreeGrafter"/>
</dbReference>
<dbReference type="GO" id="GO:0004342">
    <property type="term" value="F:glucosamine-6-phosphate deaminase activity"/>
    <property type="evidence" value="ECO:0007669"/>
    <property type="project" value="UniProtKB-EC"/>
</dbReference>
<dbReference type="OrthoDB" id="9791139at2"/>
<dbReference type="Proteomes" id="UP000289440">
    <property type="component" value="Chromosome"/>
</dbReference>
<dbReference type="GO" id="GO:0042802">
    <property type="term" value="F:identical protein binding"/>
    <property type="evidence" value="ECO:0007669"/>
    <property type="project" value="TreeGrafter"/>
</dbReference>
<evidence type="ECO:0000259" key="3">
    <source>
        <dbReference type="Pfam" id="PF01182"/>
    </source>
</evidence>
<protein>
    <submittedName>
        <fullName evidence="4">Glucosamine-6-phosphate isomerase</fullName>
        <ecNumber evidence="4">3.5.99.6</ecNumber>
    </submittedName>
</protein>
<dbReference type="InterPro" id="IPR004547">
    <property type="entry name" value="Glucosamine6P_isomerase"/>
</dbReference>
<dbReference type="CDD" id="cd01399">
    <property type="entry name" value="GlcN6P_deaminase"/>
    <property type="match status" value="1"/>
</dbReference>
<dbReference type="Pfam" id="PF01182">
    <property type="entry name" value="Glucosamine_iso"/>
    <property type="match status" value="1"/>
</dbReference>
<dbReference type="PANTHER" id="PTHR11280:SF5">
    <property type="entry name" value="GLUCOSAMINE-6-PHOSPHATE ISOMERASE"/>
    <property type="match status" value="1"/>
</dbReference>
<dbReference type="GO" id="GO:0005737">
    <property type="term" value="C:cytoplasm"/>
    <property type="evidence" value="ECO:0007669"/>
    <property type="project" value="TreeGrafter"/>
</dbReference>
<feature type="domain" description="Glucosamine/galactosamine-6-phosphate isomerase" evidence="3">
    <location>
        <begin position="10"/>
        <end position="225"/>
    </location>
</feature>
<reference evidence="4 5" key="1">
    <citation type="submission" date="2019-01" db="EMBL/GenBank/DDBJ databases">
        <authorList>
            <consortium name="Pathogen Informatics"/>
        </authorList>
    </citation>
    <scope>NUCLEOTIDE SEQUENCE [LARGE SCALE GENOMIC DNA]</scope>
    <source>
        <strain evidence="4 5">NCTC10166</strain>
    </source>
</reference>
<dbReference type="GO" id="GO:0005975">
    <property type="term" value="P:carbohydrate metabolic process"/>
    <property type="evidence" value="ECO:0007669"/>
    <property type="project" value="InterPro"/>
</dbReference>
<organism evidence="4 5">
    <name type="scientific">Mesomycoplasma neurolyticum</name>
    <dbReference type="NCBI Taxonomy" id="2120"/>
    <lineage>
        <taxon>Bacteria</taxon>
        <taxon>Bacillati</taxon>
        <taxon>Mycoplasmatota</taxon>
        <taxon>Mycoplasmoidales</taxon>
        <taxon>Metamycoplasmataceae</taxon>
        <taxon>Mesomycoplasma</taxon>
    </lineage>
</organism>
<gene>
    <name evidence="4" type="primary">nagB</name>
    <name evidence="4" type="ORF">NCTC10166_00817</name>
</gene>
<evidence type="ECO:0000313" key="4">
    <source>
        <dbReference type="EMBL" id="VEU59831.1"/>
    </source>
</evidence>
<dbReference type="InterPro" id="IPR006148">
    <property type="entry name" value="Glc/Gal-6P_isomerase"/>
</dbReference>
<evidence type="ECO:0000313" key="5">
    <source>
        <dbReference type="Proteomes" id="UP000289440"/>
    </source>
</evidence>
<dbReference type="GO" id="GO:0019262">
    <property type="term" value="P:N-acetylneuraminate catabolic process"/>
    <property type="evidence" value="ECO:0007669"/>
    <property type="project" value="TreeGrafter"/>
</dbReference>
<evidence type="ECO:0000256" key="2">
    <source>
        <dbReference type="ARBA" id="ARBA00023277"/>
    </source>
</evidence>
<sequence>MKIIIFSKVNDLQKYVANLFIEQIKQNPNSVLGFATGVSPVAAYQLLIEDHKKNKTSWKNITTFNLDEFVGLNPEHPEAFIKQMKNNLFDHIDVQKENIFIPNGNAKNLNQEALNYEELIANKLIDFQYISLGVNGHMAYNEPGTNPNKGTHVANLTKETINDLVVKNKFDSYEKSPKEAITMGIQTILKYTKKIIMVSFGENKALVTKKMLEEKPNNDVTASYLQFHPNCTFILDEKASKFLSQETLNKAERR</sequence>
<dbReference type="InterPro" id="IPR037171">
    <property type="entry name" value="NagB/RpiA_transferase-like"/>
</dbReference>
<dbReference type="AlphaFoldDB" id="A0A449A6E5"/>
<name>A0A449A6E5_9BACT</name>
<dbReference type="RefSeq" id="WP_129720194.1">
    <property type="nucleotide sequence ID" value="NZ_LR214951.1"/>
</dbReference>
<evidence type="ECO:0000256" key="1">
    <source>
        <dbReference type="ARBA" id="ARBA00022801"/>
    </source>
</evidence>
<dbReference type="PANTHER" id="PTHR11280">
    <property type="entry name" value="GLUCOSAMINE-6-PHOSPHATE ISOMERASE"/>
    <property type="match status" value="1"/>
</dbReference>
<keyword evidence="1 4" id="KW-0378">Hydrolase</keyword>
<dbReference type="KEGG" id="mnu:NCTC10166_00817"/>
<dbReference type="EC" id="3.5.99.6" evidence="4"/>
<keyword evidence="4" id="KW-0413">Isomerase</keyword>
<dbReference type="SUPFAM" id="SSF100950">
    <property type="entry name" value="NagB/RpiA/CoA transferase-like"/>
    <property type="match status" value="1"/>
</dbReference>
<dbReference type="GO" id="GO:0006043">
    <property type="term" value="P:glucosamine catabolic process"/>
    <property type="evidence" value="ECO:0007669"/>
    <property type="project" value="TreeGrafter"/>
</dbReference>
<dbReference type="Gene3D" id="3.40.50.1360">
    <property type="match status" value="1"/>
</dbReference>